<proteinExistence type="predicted"/>
<reference evidence="3 4" key="2">
    <citation type="submission" date="2024-07" db="EMBL/GenBank/DDBJ databases">
        <authorList>
            <person name="Akdeniz Z."/>
        </authorList>
    </citation>
    <scope>NUCLEOTIDE SEQUENCE [LARGE SCALE GENOMIC DNA]</scope>
</reference>
<evidence type="ECO:0000256" key="1">
    <source>
        <dbReference type="SAM" id="Coils"/>
    </source>
</evidence>
<sequence length="334" mass="38874">MESVIAKINNLLLSTVKSQDLASLQDIERQLKVIQTDILDLNQKSVTDQYINAILTVKQKQEQVALNQKIDQYLAELSSASQERLLQISSQLEELKQEITQTQSLELGMKFASFVQALNKVQVKSKFELSEEDIVLKIQIESDLSEIKQLQYTKQDLERLYVYKKQIKQNLMLLTSTSLQKHLITVSAEVFNNFESTFESFELKFLSTSEYLSSDPLTQIQEQFKYKSRVNELYEELLNAKSETEEELIKENAKELGQTIVKLNIQDKRMFDQLKSIQKYIIIGIRYEHPIRYEMEDLKIRQAAGEEVDIQQLKEMAEELINEDPEAKYLIEGL</sequence>
<gene>
    <name evidence="3" type="ORF">HINF_LOCUS43280</name>
    <name evidence="2" type="ORF">HINF_LOCUS44438</name>
</gene>
<dbReference type="EMBL" id="CATOUU010000879">
    <property type="protein sequence ID" value="CAI9956793.1"/>
    <property type="molecule type" value="Genomic_DNA"/>
</dbReference>
<evidence type="ECO:0000313" key="2">
    <source>
        <dbReference type="EMBL" id="CAI9956793.1"/>
    </source>
</evidence>
<comment type="caution">
    <text evidence="2">The sequence shown here is derived from an EMBL/GenBank/DDBJ whole genome shotgun (WGS) entry which is preliminary data.</text>
</comment>
<feature type="coiled-coil region" evidence="1">
    <location>
        <begin position="24"/>
        <end position="105"/>
    </location>
</feature>
<name>A0AA86QM82_9EUKA</name>
<keyword evidence="1" id="KW-0175">Coiled coil</keyword>
<accession>A0AA86QM82</accession>
<evidence type="ECO:0000313" key="4">
    <source>
        <dbReference type="Proteomes" id="UP001642409"/>
    </source>
</evidence>
<feature type="coiled-coil region" evidence="1">
    <location>
        <begin position="227"/>
        <end position="254"/>
    </location>
</feature>
<dbReference type="EMBL" id="CAXDID020000179">
    <property type="protein sequence ID" value="CAL6049426.1"/>
    <property type="molecule type" value="Genomic_DNA"/>
</dbReference>
<dbReference type="AlphaFoldDB" id="A0AA86QM82"/>
<evidence type="ECO:0000313" key="3">
    <source>
        <dbReference type="EMBL" id="CAL6049426.1"/>
    </source>
</evidence>
<reference evidence="2" key="1">
    <citation type="submission" date="2023-06" db="EMBL/GenBank/DDBJ databases">
        <authorList>
            <person name="Kurt Z."/>
        </authorList>
    </citation>
    <scope>NUCLEOTIDE SEQUENCE</scope>
</reference>
<dbReference type="Proteomes" id="UP001642409">
    <property type="component" value="Unassembled WGS sequence"/>
</dbReference>
<protein>
    <submittedName>
        <fullName evidence="3">Hypothetical_protein</fullName>
    </submittedName>
</protein>
<organism evidence="2">
    <name type="scientific">Hexamita inflata</name>
    <dbReference type="NCBI Taxonomy" id="28002"/>
    <lineage>
        <taxon>Eukaryota</taxon>
        <taxon>Metamonada</taxon>
        <taxon>Diplomonadida</taxon>
        <taxon>Hexamitidae</taxon>
        <taxon>Hexamitinae</taxon>
        <taxon>Hexamita</taxon>
    </lineage>
</organism>
<keyword evidence="4" id="KW-1185">Reference proteome</keyword>